<name>A0ABZ1BX00_9FIRM</name>
<dbReference type="InterPro" id="IPR041720">
    <property type="entry name" value="FbaB-like"/>
</dbReference>
<organism evidence="1 2">
    <name type="scientific">Carboxydichorda subterranea</name>
    <dbReference type="NCBI Taxonomy" id="3109565"/>
    <lineage>
        <taxon>Bacteria</taxon>
        <taxon>Bacillati</taxon>
        <taxon>Bacillota</taxon>
        <taxon>Limnochordia</taxon>
        <taxon>Limnochordales</taxon>
        <taxon>Geochordaceae</taxon>
        <taxon>Carboxydichorda</taxon>
    </lineage>
</organism>
<dbReference type="Gene3D" id="3.20.20.70">
    <property type="entry name" value="Aldolase class I"/>
    <property type="match status" value="1"/>
</dbReference>
<gene>
    <name evidence="1" type="ORF">U7230_14685</name>
</gene>
<dbReference type="PIRSF" id="PIRSF038992">
    <property type="entry name" value="Aldolase_Ia"/>
    <property type="match status" value="1"/>
</dbReference>
<reference evidence="1 2" key="1">
    <citation type="journal article" date="2024" name="Front. Microbiol.">
        <title>Novel thermophilic genera Geochorda gen. nov. and Carboxydochorda gen. nov. from the deep terrestrial subsurface reveal the ecophysiological diversity in the class Limnochordia.</title>
        <authorList>
            <person name="Karnachuk O.V."/>
            <person name="Lukina A.P."/>
            <person name="Avakyan M.R."/>
            <person name="Kadnikov V.V."/>
            <person name="Begmatov S."/>
            <person name="Beletsky A.V."/>
            <person name="Vlasova K.G."/>
            <person name="Novikov A.A."/>
            <person name="Shcherbakova V.A."/>
            <person name="Mardanov A.V."/>
            <person name="Ravin N.V."/>
        </authorList>
    </citation>
    <scope>NUCLEOTIDE SEQUENCE [LARGE SCALE GENOMIC DNA]</scope>
    <source>
        <strain evidence="1 2">L945</strain>
    </source>
</reference>
<dbReference type="InterPro" id="IPR002915">
    <property type="entry name" value="DeoC/FbaB/LacD_aldolase"/>
</dbReference>
<sequence length="246" mass="25849">MPGLEPITGPDGRTLIIAIDHGGTFGPMEGLEDPLSVAKAALESGADALIVTLGFAKRYHGALAGAPLIVRVDGGTSSIGPDWRRMRRLFSVEQALEVGARAVIAMGFVGYEGEAESLGQLAEVCAESMKLRVPLVAEMLPAGKEGETDPDRLALAARIGAEIGADLVKTGYTGSPDTFRKTVRGCFVPVVVRGGPRMADEEQVVETARGAVAAGAIGVAFGRNVWQSSDMRAMIRRLTQVVHSRP</sequence>
<evidence type="ECO:0000313" key="1">
    <source>
        <dbReference type="EMBL" id="WRP17307.1"/>
    </source>
</evidence>
<dbReference type="RefSeq" id="WP_324716578.1">
    <property type="nucleotide sequence ID" value="NZ_CP141615.1"/>
</dbReference>
<dbReference type="SUPFAM" id="SSF51569">
    <property type="entry name" value="Aldolase"/>
    <property type="match status" value="1"/>
</dbReference>
<dbReference type="EMBL" id="CP141615">
    <property type="protein sequence ID" value="WRP17307.1"/>
    <property type="molecule type" value="Genomic_DNA"/>
</dbReference>
<dbReference type="PANTHER" id="PTHR47916">
    <property type="entry name" value="FRUCTOSE-BISPHOSPHATE ALDOLASE CLASS 1"/>
    <property type="match status" value="1"/>
</dbReference>
<proteinExistence type="predicted"/>
<dbReference type="CDD" id="cd00958">
    <property type="entry name" value="DhnA"/>
    <property type="match status" value="1"/>
</dbReference>
<dbReference type="PANTHER" id="PTHR47916:SF1">
    <property type="entry name" value="3-HYDROXY-5-PHOSPHONOOXYPENTANE-2,4-DIONE THIOLASE"/>
    <property type="match status" value="1"/>
</dbReference>
<dbReference type="InterPro" id="IPR050456">
    <property type="entry name" value="DeoC/FbaB_aldolase"/>
</dbReference>
<dbReference type="Pfam" id="PF01791">
    <property type="entry name" value="DeoC"/>
    <property type="match status" value="1"/>
</dbReference>
<evidence type="ECO:0008006" key="3">
    <source>
        <dbReference type="Google" id="ProtNLM"/>
    </source>
</evidence>
<accession>A0ABZ1BX00</accession>
<evidence type="ECO:0000313" key="2">
    <source>
        <dbReference type="Proteomes" id="UP001332192"/>
    </source>
</evidence>
<dbReference type="Proteomes" id="UP001332192">
    <property type="component" value="Chromosome"/>
</dbReference>
<protein>
    <recommendedName>
        <fullName evidence="3">Fructose-bisphosphate aldolase</fullName>
    </recommendedName>
</protein>
<keyword evidence="2" id="KW-1185">Reference proteome</keyword>
<dbReference type="InterPro" id="IPR013785">
    <property type="entry name" value="Aldolase_TIM"/>
</dbReference>
<dbReference type="SMART" id="SM01133">
    <property type="entry name" value="DeoC"/>
    <property type="match status" value="1"/>
</dbReference>